<dbReference type="EMBL" id="OV170228">
    <property type="protein sequence ID" value="CAH0730220.1"/>
    <property type="molecule type" value="Genomic_DNA"/>
</dbReference>
<dbReference type="OrthoDB" id="6511194at2759"/>
<protein>
    <recommendedName>
        <fullName evidence="1">Tc1-like transposase DDE domain-containing protein</fullName>
    </recommendedName>
</protein>
<feature type="domain" description="Tc1-like transposase DDE" evidence="1">
    <location>
        <begin position="77"/>
        <end position="190"/>
    </location>
</feature>
<keyword evidence="3" id="KW-1185">Reference proteome</keyword>
<dbReference type="AlphaFoldDB" id="A0A8J9VNM5"/>
<dbReference type="Pfam" id="PF13358">
    <property type="entry name" value="DDE_3"/>
    <property type="match status" value="1"/>
</dbReference>
<dbReference type="Proteomes" id="UP000838878">
    <property type="component" value="Chromosome 8"/>
</dbReference>
<evidence type="ECO:0000313" key="3">
    <source>
        <dbReference type="Proteomes" id="UP000838878"/>
    </source>
</evidence>
<organism evidence="2 3">
    <name type="scientific">Brenthis ino</name>
    <name type="common">lesser marbled fritillary</name>
    <dbReference type="NCBI Taxonomy" id="405034"/>
    <lineage>
        <taxon>Eukaryota</taxon>
        <taxon>Metazoa</taxon>
        <taxon>Ecdysozoa</taxon>
        <taxon>Arthropoda</taxon>
        <taxon>Hexapoda</taxon>
        <taxon>Insecta</taxon>
        <taxon>Pterygota</taxon>
        <taxon>Neoptera</taxon>
        <taxon>Endopterygota</taxon>
        <taxon>Lepidoptera</taxon>
        <taxon>Glossata</taxon>
        <taxon>Ditrysia</taxon>
        <taxon>Papilionoidea</taxon>
        <taxon>Nymphalidae</taxon>
        <taxon>Heliconiinae</taxon>
        <taxon>Argynnini</taxon>
        <taxon>Brenthis</taxon>
    </lineage>
</organism>
<proteinExistence type="predicted"/>
<dbReference type="GO" id="GO:0003676">
    <property type="term" value="F:nucleic acid binding"/>
    <property type="evidence" value="ECO:0007669"/>
    <property type="project" value="InterPro"/>
</dbReference>
<sequence length="191" mass="21890">MRVNRSAAAPRTVIYLDETYIHASYGVTKCWKSEYEEGVLSSDAKGALWIIVHVGGENGFVPNARLIFRSQTKSGDYHNDMNQTNFMKWLKEKLVPNLPPQSLVVMDNAPYHSVKTNKSPTMANSKAEMQQWITNKGLAYLPNMLKCELYEIIKEHKEEPIYEVDSYLTLHGNKSLRLPPYHCDLNPIEMI</sequence>
<dbReference type="PANTHER" id="PTHR33939:SF1">
    <property type="entry name" value="DUF4371 DOMAIN-CONTAINING PROTEIN"/>
    <property type="match status" value="1"/>
</dbReference>
<dbReference type="Gene3D" id="3.30.420.10">
    <property type="entry name" value="Ribonuclease H-like superfamily/Ribonuclease H"/>
    <property type="match status" value="1"/>
</dbReference>
<accession>A0A8J9VNM5</accession>
<dbReference type="InterPro" id="IPR038717">
    <property type="entry name" value="Tc1-like_DDE_dom"/>
</dbReference>
<name>A0A8J9VNM5_9NEOP</name>
<dbReference type="PANTHER" id="PTHR33939">
    <property type="entry name" value="PROTEIN CBG22215"/>
    <property type="match status" value="1"/>
</dbReference>
<evidence type="ECO:0000259" key="1">
    <source>
        <dbReference type="Pfam" id="PF13358"/>
    </source>
</evidence>
<dbReference type="InterPro" id="IPR036397">
    <property type="entry name" value="RNaseH_sf"/>
</dbReference>
<feature type="non-terminal residue" evidence="2">
    <location>
        <position position="191"/>
    </location>
</feature>
<reference evidence="2" key="1">
    <citation type="submission" date="2021-12" db="EMBL/GenBank/DDBJ databases">
        <authorList>
            <person name="Martin H S."/>
        </authorList>
    </citation>
    <scope>NUCLEOTIDE SEQUENCE</scope>
</reference>
<gene>
    <name evidence="2" type="ORF">BINO364_LOCUS15222</name>
</gene>
<evidence type="ECO:0000313" key="2">
    <source>
        <dbReference type="EMBL" id="CAH0730220.1"/>
    </source>
</evidence>